<evidence type="ECO:0000313" key="1">
    <source>
        <dbReference type="EnsemblPlants" id="AET7Gv20633400.5"/>
    </source>
</evidence>
<accession>A0A453RLZ4</accession>
<dbReference type="EnsemblPlants" id="AET7Gv20633400.5">
    <property type="protein sequence ID" value="AET7Gv20633400.5"/>
    <property type="gene ID" value="AET7Gv20633400"/>
</dbReference>
<protein>
    <submittedName>
        <fullName evidence="1">Uncharacterized protein</fullName>
    </submittedName>
</protein>
<reference evidence="1" key="5">
    <citation type="journal article" date="2021" name="G3 (Bethesda)">
        <title>Aegilops tauschii genome assembly Aet v5.0 features greater sequence contiguity and improved annotation.</title>
        <authorList>
            <person name="Wang L."/>
            <person name="Zhu T."/>
            <person name="Rodriguez J.C."/>
            <person name="Deal K.R."/>
            <person name="Dubcovsky J."/>
            <person name="McGuire P.E."/>
            <person name="Lux T."/>
            <person name="Spannagl M."/>
            <person name="Mayer K.F.X."/>
            <person name="Baldrich P."/>
            <person name="Meyers B.C."/>
            <person name="Huo N."/>
            <person name="Gu Y.Q."/>
            <person name="Zhou H."/>
            <person name="Devos K.M."/>
            <person name="Bennetzen J.L."/>
            <person name="Unver T."/>
            <person name="Budak H."/>
            <person name="Gulick P.J."/>
            <person name="Galiba G."/>
            <person name="Kalapos B."/>
            <person name="Nelson D.R."/>
            <person name="Li P."/>
            <person name="You F.M."/>
            <person name="Luo M.C."/>
            <person name="Dvorak J."/>
        </authorList>
    </citation>
    <scope>NUCLEOTIDE SEQUENCE [LARGE SCALE GENOMIC DNA]</scope>
    <source>
        <strain evidence="1">cv. AL8/78</strain>
    </source>
</reference>
<evidence type="ECO:0000313" key="2">
    <source>
        <dbReference type="Proteomes" id="UP000015105"/>
    </source>
</evidence>
<reference evidence="1" key="3">
    <citation type="journal article" date="2017" name="Nature">
        <title>Genome sequence of the progenitor of the wheat D genome Aegilops tauschii.</title>
        <authorList>
            <person name="Luo M.C."/>
            <person name="Gu Y.Q."/>
            <person name="Puiu D."/>
            <person name="Wang H."/>
            <person name="Twardziok S.O."/>
            <person name="Deal K.R."/>
            <person name="Huo N."/>
            <person name="Zhu T."/>
            <person name="Wang L."/>
            <person name="Wang Y."/>
            <person name="McGuire P.E."/>
            <person name="Liu S."/>
            <person name="Long H."/>
            <person name="Ramasamy R.K."/>
            <person name="Rodriguez J.C."/>
            <person name="Van S.L."/>
            <person name="Yuan L."/>
            <person name="Wang Z."/>
            <person name="Xia Z."/>
            <person name="Xiao L."/>
            <person name="Anderson O.D."/>
            <person name="Ouyang S."/>
            <person name="Liang Y."/>
            <person name="Zimin A.V."/>
            <person name="Pertea G."/>
            <person name="Qi P."/>
            <person name="Bennetzen J.L."/>
            <person name="Dai X."/>
            <person name="Dawson M.W."/>
            <person name="Muller H.G."/>
            <person name="Kugler K."/>
            <person name="Rivarola-Duarte L."/>
            <person name="Spannagl M."/>
            <person name="Mayer K.F.X."/>
            <person name="Lu F.H."/>
            <person name="Bevan M.W."/>
            <person name="Leroy P."/>
            <person name="Li P."/>
            <person name="You F.M."/>
            <person name="Sun Q."/>
            <person name="Liu Z."/>
            <person name="Lyons E."/>
            <person name="Wicker T."/>
            <person name="Salzberg S.L."/>
            <person name="Devos K.M."/>
            <person name="Dvorak J."/>
        </authorList>
    </citation>
    <scope>NUCLEOTIDE SEQUENCE [LARGE SCALE GENOMIC DNA]</scope>
    <source>
        <strain evidence="1">cv. AL8/78</strain>
    </source>
</reference>
<dbReference type="Proteomes" id="UP000015105">
    <property type="component" value="Chromosome 7D"/>
</dbReference>
<reference evidence="2" key="2">
    <citation type="journal article" date="2017" name="Nat. Plants">
        <title>The Aegilops tauschii genome reveals multiple impacts of transposons.</title>
        <authorList>
            <person name="Zhao G."/>
            <person name="Zou C."/>
            <person name="Li K."/>
            <person name="Wang K."/>
            <person name="Li T."/>
            <person name="Gao L."/>
            <person name="Zhang X."/>
            <person name="Wang H."/>
            <person name="Yang Z."/>
            <person name="Liu X."/>
            <person name="Jiang W."/>
            <person name="Mao L."/>
            <person name="Kong X."/>
            <person name="Jiao Y."/>
            <person name="Jia J."/>
        </authorList>
    </citation>
    <scope>NUCLEOTIDE SEQUENCE [LARGE SCALE GENOMIC DNA]</scope>
    <source>
        <strain evidence="2">cv. AL8/78</strain>
    </source>
</reference>
<sequence length="44" mass="4624">GLKGGQFGLAELQSATGWFPLLLRLFSPSDPRSCGPQLEPPAIA</sequence>
<proteinExistence type="predicted"/>
<organism evidence="1 2">
    <name type="scientific">Aegilops tauschii subsp. strangulata</name>
    <name type="common">Goatgrass</name>
    <dbReference type="NCBI Taxonomy" id="200361"/>
    <lineage>
        <taxon>Eukaryota</taxon>
        <taxon>Viridiplantae</taxon>
        <taxon>Streptophyta</taxon>
        <taxon>Embryophyta</taxon>
        <taxon>Tracheophyta</taxon>
        <taxon>Spermatophyta</taxon>
        <taxon>Magnoliopsida</taxon>
        <taxon>Liliopsida</taxon>
        <taxon>Poales</taxon>
        <taxon>Poaceae</taxon>
        <taxon>BOP clade</taxon>
        <taxon>Pooideae</taxon>
        <taxon>Triticodae</taxon>
        <taxon>Triticeae</taxon>
        <taxon>Triticinae</taxon>
        <taxon>Aegilops</taxon>
    </lineage>
</organism>
<reference evidence="2" key="1">
    <citation type="journal article" date="2014" name="Science">
        <title>Ancient hybridizations among the ancestral genomes of bread wheat.</title>
        <authorList>
            <consortium name="International Wheat Genome Sequencing Consortium,"/>
            <person name="Marcussen T."/>
            <person name="Sandve S.R."/>
            <person name="Heier L."/>
            <person name="Spannagl M."/>
            <person name="Pfeifer M."/>
            <person name="Jakobsen K.S."/>
            <person name="Wulff B.B."/>
            <person name="Steuernagel B."/>
            <person name="Mayer K.F."/>
            <person name="Olsen O.A."/>
        </authorList>
    </citation>
    <scope>NUCLEOTIDE SEQUENCE [LARGE SCALE GENOMIC DNA]</scope>
    <source>
        <strain evidence="2">cv. AL8/78</strain>
    </source>
</reference>
<dbReference type="Gramene" id="AET7Gv20633400.5">
    <property type="protein sequence ID" value="AET7Gv20633400.5"/>
    <property type="gene ID" value="AET7Gv20633400"/>
</dbReference>
<keyword evidence="2" id="KW-1185">Reference proteome</keyword>
<name>A0A453RLZ4_AEGTS</name>
<dbReference type="AlphaFoldDB" id="A0A453RLZ4"/>
<reference evidence="1" key="4">
    <citation type="submission" date="2019-03" db="UniProtKB">
        <authorList>
            <consortium name="EnsemblPlants"/>
        </authorList>
    </citation>
    <scope>IDENTIFICATION</scope>
</reference>